<evidence type="ECO:0000313" key="6">
    <source>
        <dbReference type="Proteomes" id="UP001163823"/>
    </source>
</evidence>
<proteinExistence type="inferred from homology"/>
<reference evidence="5" key="1">
    <citation type="journal article" date="2023" name="Science">
        <title>Elucidation of the pathway for biosynthesis of saponin adjuvants from the soapbark tree.</title>
        <authorList>
            <person name="Reed J."/>
            <person name="Orme A."/>
            <person name="El-Demerdash A."/>
            <person name="Owen C."/>
            <person name="Martin L.B.B."/>
            <person name="Misra R.C."/>
            <person name="Kikuchi S."/>
            <person name="Rejzek M."/>
            <person name="Martin A.C."/>
            <person name="Harkess A."/>
            <person name="Leebens-Mack J."/>
            <person name="Louveau T."/>
            <person name="Stephenson M.J."/>
            <person name="Osbourn A."/>
        </authorList>
    </citation>
    <scope>NUCLEOTIDE SEQUENCE</scope>
    <source>
        <strain evidence="5">S10</strain>
    </source>
</reference>
<dbReference type="PANTHER" id="PTHR11783">
    <property type="entry name" value="SULFOTRANSFERASE SULT"/>
    <property type="match status" value="1"/>
</dbReference>
<sequence>MEHKLSSSSSSSPLVAEEQKLKSNDELLLSTPQAKLSSNPRFYFFQNCWCPTPLVPNVISFQEHFKAHDQDIILASKPKSGTVWLKALVFSIVNRARFTVSKTPKLTSNPHELIPFFEINLYKKNEIQICLPCHLQDFLQPTSLMHPYQNPSSSLNVQLSIFAATLLIP</sequence>
<evidence type="ECO:0000256" key="2">
    <source>
        <dbReference type="ARBA" id="ARBA00022679"/>
    </source>
</evidence>
<evidence type="ECO:0000259" key="4">
    <source>
        <dbReference type="Pfam" id="PF00685"/>
    </source>
</evidence>
<comment type="caution">
    <text evidence="5">The sequence shown here is derived from an EMBL/GenBank/DDBJ whole genome shotgun (WGS) entry which is preliminary data.</text>
</comment>
<dbReference type="SUPFAM" id="SSF52540">
    <property type="entry name" value="P-loop containing nucleoside triphosphate hydrolases"/>
    <property type="match status" value="1"/>
</dbReference>
<gene>
    <name evidence="5" type="ORF">O6P43_017494</name>
</gene>
<dbReference type="InterPro" id="IPR027417">
    <property type="entry name" value="P-loop_NTPase"/>
</dbReference>
<dbReference type="Pfam" id="PF00685">
    <property type="entry name" value="Sulfotransfer_1"/>
    <property type="match status" value="1"/>
</dbReference>
<dbReference type="EC" id="2.8.2.-" evidence="3"/>
<comment type="similarity">
    <text evidence="1 3">Belongs to the sulfotransferase 1 family.</text>
</comment>
<feature type="domain" description="Sulfotransferase" evidence="4">
    <location>
        <begin position="69"/>
        <end position="122"/>
    </location>
</feature>
<keyword evidence="6" id="KW-1185">Reference proteome</keyword>
<accession>A0AAD7LRP6</accession>
<dbReference type="EMBL" id="JARAOO010000007">
    <property type="protein sequence ID" value="KAJ7962236.1"/>
    <property type="molecule type" value="Genomic_DNA"/>
</dbReference>
<dbReference type="InterPro" id="IPR000863">
    <property type="entry name" value="Sulfotransferase_dom"/>
</dbReference>
<dbReference type="GO" id="GO:0008146">
    <property type="term" value="F:sulfotransferase activity"/>
    <property type="evidence" value="ECO:0007669"/>
    <property type="project" value="InterPro"/>
</dbReference>
<protein>
    <recommendedName>
        <fullName evidence="3">Sulfotransferase</fullName>
        <ecNumber evidence="3">2.8.2.-</ecNumber>
    </recommendedName>
</protein>
<organism evidence="5 6">
    <name type="scientific">Quillaja saponaria</name>
    <name type="common">Soap bark tree</name>
    <dbReference type="NCBI Taxonomy" id="32244"/>
    <lineage>
        <taxon>Eukaryota</taxon>
        <taxon>Viridiplantae</taxon>
        <taxon>Streptophyta</taxon>
        <taxon>Embryophyta</taxon>
        <taxon>Tracheophyta</taxon>
        <taxon>Spermatophyta</taxon>
        <taxon>Magnoliopsida</taxon>
        <taxon>eudicotyledons</taxon>
        <taxon>Gunneridae</taxon>
        <taxon>Pentapetalae</taxon>
        <taxon>rosids</taxon>
        <taxon>fabids</taxon>
        <taxon>Fabales</taxon>
        <taxon>Quillajaceae</taxon>
        <taxon>Quillaja</taxon>
    </lineage>
</organism>
<dbReference type="Gene3D" id="3.40.50.300">
    <property type="entry name" value="P-loop containing nucleotide triphosphate hydrolases"/>
    <property type="match status" value="1"/>
</dbReference>
<evidence type="ECO:0000256" key="3">
    <source>
        <dbReference type="RuleBase" id="RU361155"/>
    </source>
</evidence>
<dbReference type="KEGG" id="qsa:O6P43_017494"/>
<evidence type="ECO:0000313" key="5">
    <source>
        <dbReference type="EMBL" id="KAJ7962236.1"/>
    </source>
</evidence>
<keyword evidence="2 3" id="KW-0808">Transferase</keyword>
<evidence type="ECO:0000256" key="1">
    <source>
        <dbReference type="ARBA" id="ARBA00005771"/>
    </source>
</evidence>
<name>A0AAD7LRP6_QUISA</name>
<dbReference type="AlphaFoldDB" id="A0AAD7LRP6"/>
<dbReference type="Proteomes" id="UP001163823">
    <property type="component" value="Chromosome 7"/>
</dbReference>